<comment type="similarity">
    <text evidence="5">Belongs to the Fanconi anemia protein FANCD2 family.</text>
</comment>
<evidence type="ECO:0000256" key="4">
    <source>
        <dbReference type="ARBA" id="ARBA00023242"/>
    </source>
</evidence>
<sequence length="895" mass="102813">MICSKNDDLNLKKDINYLIMAYLSSHNEQERMWGIIGKTVQIDLLLQSRESNRESLMQAYLDDIERCLQGDAPLRSAFYRLFAQVLQNNGRSMPSPYILKWADVKETMFKKEFFVDKTAGVESTSALESEKFVRKECGFWLQPPPERMRELVAFFELLKEVSMMKRRWNTDEDSFNANVNHFAAFFYAFEANISMEAVTSLKEIDKIKATVDYLFFVNDWIRMLLNTFSSRSSVPGHPDEVIQEIWTKKFFLLFECEKQINTRIKQIEKWTLPTESTTDCFVVRQQAPKNSSKKKVERRGKKRPRESDEHNSMNEPINSPEPEEMFVDITTSLSDAKTRKPLTFIDLKDFNFHLRPLKLAAVVRLILMVDEKRKSTLFLLDELLRILRDQISKKEKKPGIWLHKNNKPKVSSDYHGDHTTVWKLVKKCIPVVWKIANSMTKFFEEQLETSIVDRHDPAILAQTSQLLARCLQIVHAIFSSSETARPRENEEGFTSRRNKRSEMIETLEKSIMDMQEQEENESPDEAEEDPEHRISQIFFKMAHVALSSEVAIAVLDAFSCFDVASPDMSLKMAKSALGYLRREWSDEEGNALKGPSLSNAAKSILDHYIRLRRDEKQLTAIHSLLSDKIASLVPKGEKEKNNAYGALPQDDELDEDDMRGNFACINVKTFPAIYKVLFRWVNVCMSRKNMRSNVIRNGSHTEEQVLNMWDSAAACFSLLCLFLRVPQLRALPALTTAVREGKRFLTLIAKNNSFTYLLEDLPQGARFIAIEPRISKIIRAVQMGNGVLQNIGVYAKTKKCNNLLKALPELRGASEMCLRHMHTIMVANNCTDAFDIGMMKSRNLDGKVMEVEQSEDSDAESENDPAQNDGNQDEEGNDDENDDGEDSDSRESAVF</sequence>
<dbReference type="PANTHER" id="PTHR32086:SF0">
    <property type="entry name" value="FANCONI ANEMIA GROUP D2 PROTEIN"/>
    <property type="match status" value="1"/>
</dbReference>
<name>A0A8S1H113_9PELO</name>
<feature type="compositionally biased region" description="Acidic residues" evidence="6">
    <location>
        <begin position="871"/>
        <end position="886"/>
    </location>
</feature>
<evidence type="ECO:0000256" key="3">
    <source>
        <dbReference type="ARBA" id="ARBA00022843"/>
    </source>
</evidence>
<keyword evidence="3" id="KW-0832">Ubl conjugation</keyword>
<dbReference type="Proteomes" id="UP000835052">
    <property type="component" value="Unassembled WGS sequence"/>
</dbReference>
<feature type="compositionally biased region" description="Acidic residues" evidence="6">
    <location>
        <begin position="852"/>
        <end position="863"/>
    </location>
</feature>
<evidence type="ECO:0000256" key="5">
    <source>
        <dbReference type="ARBA" id="ARBA00093456"/>
    </source>
</evidence>
<evidence type="ECO:0000313" key="7">
    <source>
        <dbReference type="EMBL" id="CAD6187020.1"/>
    </source>
</evidence>
<gene>
    <name evidence="7" type="ORF">CAUJ_LOCUS2939</name>
</gene>
<proteinExistence type="inferred from homology"/>
<dbReference type="GO" id="GO:0031573">
    <property type="term" value="P:mitotic intra-S DNA damage checkpoint signaling"/>
    <property type="evidence" value="ECO:0007669"/>
    <property type="project" value="TreeGrafter"/>
</dbReference>
<feature type="region of interest" description="Disordered" evidence="6">
    <location>
        <begin position="283"/>
        <end position="321"/>
    </location>
</feature>
<comment type="subcellular location">
    <subcellularLocation>
        <location evidence="1">Nucleus</location>
    </subcellularLocation>
</comment>
<reference evidence="7" key="1">
    <citation type="submission" date="2020-10" db="EMBL/GenBank/DDBJ databases">
        <authorList>
            <person name="Kikuchi T."/>
        </authorList>
    </citation>
    <scope>NUCLEOTIDE SEQUENCE</scope>
    <source>
        <strain evidence="7">NKZ352</strain>
    </source>
</reference>
<evidence type="ECO:0000256" key="1">
    <source>
        <dbReference type="ARBA" id="ARBA00004123"/>
    </source>
</evidence>
<dbReference type="GO" id="GO:0005634">
    <property type="term" value="C:nucleus"/>
    <property type="evidence" value="ECO:0007669"/>
    <property type="project" value="UniProtKB-SubCell"/>
</dbReference>
<keyword evidence="2" id="KW-1017">Isopeptide bond</keyword>
<dbReference type="EMBL" id="CAJGYM010000005">
    <property type="protein sequence ID" value="CAD6187020.1"/>
    <property type="molecule type" value="Genomic_DNA"/>
</dbReference>
<dbReference type="AlphaFoldDB" id="A0A8S1H113"/>
<dbReference type="GO" id="GO:0007129">
    <property type="term" value="P:homologous chromosome pairing at meiosis"/>
    <property type="evidence" value="ECO:0007669"/>
    <property type="project" value="TreeGrafter"/>
</dbReference>
<evidence type="ECO:0000313" key="8">
    <source>
        <dbReference type="Proteomes" id="UP000835052"/>
    </source>
</evidence>
<comment type="caution">
    <text evidence="7">The sequence shown here is derived from an EMBL/GenBank/DDBJ whole genome shotgun (WGS) entry which is preliminary data.</text>
</comment>
<dbReference type="InterPro" id="IPR029448">
    <property type="entry name" value="FANCD2"/>
</dbReference>
<keyword evidence="8" id="KW-1185">Reference proteome</keyword>
<dbReference type="GO" id="GO:0036297">
    <property type="term" value="P:interstrand cross-link repair"/>
    <property type="evidence" value="ECO:0007669"/>
    <property type="project" value="TreeGrafter"/>
</dbReference>
<protein>
    <submittedName>
        <fullName evidence="7">Uncharacterized protein</fullName>
    </submittedName>
</protein>
<dbReference type="GO" id="GO:1990918">
    <property type="term" value="P:double-strand break repair involved in meiotic recombination"/>
    <property type="evidence" value="ECO:0007669"/>
    <property type="project" value="TreeGrafter"/>
</dbReference>
<feature type="region of interest" description="Disordered" evidence="6">
    <location>
        <begin position="849"/>
        <end position="895"/>
    </location>
</feature>
<dbReference type="PANTHER" id="PTHR32086">
    <property type="entry name" value="FANCONI ANEMIA GROUP D2 PROTEIN"/>
    <property type="match status" value="1"/>
</dbReference>
<dbReference type="GO" id="GO:0070182">
    <property type="term" value="F:DNA polymerase binding"/>
    <property type="evidence" value="ECO:0007669"/>
    <property type="project" value="TreeGrafter"/>
</dbReference>
<dbReference type="OrthoDB" id="27031at2759"/>
<evidence type="ECO:0000256" key="2">
    <source>
        <dbReference type="ARBA" id="ARBA00022499"/>
    </source>
</evidence>
<keyword evidence="4" id="KW-0539">Nucleus</keyword>
<evidence type="ECO:0000256" key="6">
    <source>
        <dbReference type="SAM" id="MobiDB-lite"/>
    </source>
</evidence>
<dbReference type="Pfam" id="PF14631">
    <property type="entry name" value="FancD2"/>
    <property type="match status" value="1"/>
</dbReference>
<feature type="compositionally biased region" description="Basic residues" evidence="6">
    <location>
        <begin position="291"/>
        <end position="304"/>
    </location>
</feature>
<dbReference type="GO" id="GO:0000793">
    <property type="term" value="C:condensed chromosome"/>
    <property type="evidence" value="ECO:0007669"/>
    <property type="project" value="TreeGrafter"/>
</dbReference>
<organism evidence="7 8">
    <name type="scientific">Caenorhabditis auriculariae</name>
    <dbReference type="NCBI Taxonomy" id="2777116"/>
    <lineage>
        <taxon>Eukaryota</taxon>
        <taxon>Metazoa</taxon>
        <taxon>Ecdysozoa</taxon>
        <taxon>Nematoda</taxon>
        <taxon>Chromadorea</taxon>
        <taxon>Rhabditida</taxon>
        <taxon>Rhabditina</taxon>
        <taxon>Rhabditomorpha</taxon>
        <taxon>Rhabditoidea</taxon>
        <taxon>Rhabditidae</taxon>
        <taxon>Peloderinae</taxon>
        <taxon>Caenorhabditis</taxon>
    </lineage>
</organism>
<accession>A0A8S1H113</accession>